<feature type="transmembrane region" description="Helical" evidence="1">
    <location>
        <begin position="6"/>
        <end position="27"/>
    </location>
</feature>
<protein>
    <submittedName>
        <fullName evidence="3">Antirepressor regulating drug resistance, predicted signal transduction N-terminal membrane component</fullName>
    </submittedName>
</protein>
<evidence type="ECO:0000313" key="3">
    <source>
        <dbReference type="EMBL" id="SKC40100.1"/>
    </source>
</evidence>
<dbReference type="CDD" id="cd07341">
    <property type="entry name" value="M56_BlaR1_MecR1_like"/>
    <property type="match status" value="1"/>
</dbReference>
<organism evidence="3 4">
    <name type="scientific">Maledivibacter halophilus</name>
    <dbReference type="NCBI Taxonomy" id="36842"/>
    <lineage>
        <taxon>Bacteria</taxon>
        <taxon>Bacillati</taxon>
        <taxon>Bacillota</taxon>
        <taxon>Clostridia</taxon>
        <taxon>Peptostreptococcales</taxon>
        <taxon>Caminicellaceae</taxon>
        <taxon>Maledivibacter</taxon>
    </lineage>
</organism>
<dbReference type="Gene3D" id="3.40.190.10">
    <property type="entry name" value="Periplasmic binding protein-like II"/>
    <property type="match status" value="1"/>
</dbReference>
<sequence length="1113" mass="129419">MTLYSMFHTVLTMSFMGTITALVILFFKKIFKRSISPNWHYFIWIILLLRLIIPYVPESSFSIFNFFTHYNQACQEIQSPVIHNKNYNSVSSNNIQSMVDSNNLELFEIKSTNEENLQTNFYDKHNNQNQYLHKENFNILNIVRNQNSYLPFKYKNVPRANSKNLPHILGIIWIIGVFVSSSYIILLQISFNLKIRKFHRCTKENTLSNYYRCKSQMKIKKKVPLIVDSKIKTPSLIGVFNPKILISPNYIDLLTDEELKFVFMHELAHYKRKDIIIRWVFIFLQILHWFNPILWFAFYKARQDCEAACDYYVLSCLKPHEYKKYGSTMIKMLDIFSGYNYIPGATSMLDGKKFIIERVKNIINFKKPYVKWTLLGAALFIALTAFLLTNGKEPPKEVVKIKYTVEKLGENLELDSIKGLESISNEKFLTYDRKNHKFVILNNDGTKDKSINFEDSTESTSPLFTVDSKNNLYVLSTIPSPRVHVFNLMGNKIAAIDLEDTDIANVDNLYGWDLEVDSKGNIYVMTADTNIQIFDSKGSKIKTINKNGCLFIELDEEDNLYIGGFNKNYYVLKQSPLNDNILWKIENDSKFVSIKSAAYSKQSKSLYVANFNNIINISSDGKSINTHLNIDSMVDNESFIFEDLTFDSNENIYFCGLDSTNYESLLYKANTNKINVDSTNIKTITITVGYLDSVLEYAINKFENQHPDVIINVENYDAVSFVNTDMTYEESLKAEEEGFKKEYDFIQKLNTQMLTGKGGDIIQVSSIPYRKYADKGLLLDLKELMSKDASFDKNLYYTNIFDAMEYKDKLYTVPLTIYYSAFLANEDFLNKHSFKIDDDNWTWKDFLDVSRKVTMDIDRDGKNDMYSMPTIIPENLFNYLLSSNSKSFIDYENKKAYFTSKEFINLLKICDAMSSGSFVNSDITEASMDNRGCVFVPYSISDFTIFFSNSFLNTDKVALYKYPNLDNDVTTFSAYNMYGINSNTKHKEEAWEFIKFLLSEEVQSYKMLYGIPINKNARENKIQHNFEEAKDSTEEFGNIYGYNVTEPLKIQNQFKNNIEKINEIVPKLNNCNTYDIQIQKVLNEEIKNFFNGNKSAEETAKIIQRKVEMYLNE</sequence>
<dbReference type="InterPro" id="IPR008756">
    <property type="entry name" value="Peptidase_M56"/>
</dbReference>
<dbReference type="OrthoDB" id="383937at2"/>
<keyword evidence="1" id="KW-1133">Transmembrane helix</keyword>
<dbReference type="Gene3D" id="2.120.10.30">
    <property type="entry name" value="TolB, C-terminal domain"/>
    <property type="match status" value="1"/>
</dbReference>
<feature type="transmembrane region" description="Helical" evidence="1">
    <location>
        <begin position="276"/>
        <end position="298"/>
    </location>
</feature>
<feature type="domain" description="Peptidase M56" evidence="2">
    <location>
        <begin position="9"/>
        <end position="94"/>
    </location>
</feature>
<dbReference type="InterPro" id="IPR052173">
    <property type="entry name" value="Beta-lactam_resp_regulator"/>
</dbReference>
<keyword evidence="4" id="KW-1185">Reference proteome</keyword>
<dbReference type="Proteomes" id="UP000190285">
    <property type="component" value="Unassembled WGS sequence"/>
</dbReference>
<dbReference type="Gene3D" id="3.30.2010.10">
    <property type="entry name" value="Metalloproteases ('zincins'), catalytic domain"/>
    <property type="match status" value="1"/>
</dbReference>
<gene>
    <name evidence="3" type="ORF">SAMN02194393_00528</name>
</gene>
<evidence type="ECO:0000259" key="2">
    <source>
        <dbReference type="Pfam" id="PF05569"/>
    </source>
</evidence>
<dbReference type="Pfam" id="PF05569">
    <property type="entry name" value="Peptidase_M56"/>
    <property type="match status" value="2"/>
</dbReference>
<dbReference type="SUPFAM" id="SSF53850">
    <property type="entry name" value="Periplasmic binding protein-like II"/>
    <property type="match status" value="1"/>
</dbReference>
<dbReference type="Pfam" id="PF01547">
    <property type="entry name" value="SBP_bac_1"/>
    <property type="match status" value="1"/>
</dbReference>
<feature type="domain" description="Peptidase M56" evidence="2">
    <location>
        <begin position="138"/>
        <end position="362"/>
    </location>
</feature>
<reference evidence="3 4" key="1">
    <citation type="submission" date="2017-02" db="EMBL/GenBank/DDBJ databases">
        <authorList>
            <person name="Peterson S.W."/>
        </authorList>
    </citation>
    <scope>NUCLEOTIDE SEQUENCE [LARGE SCALE GENOMIC DNA]</scope>
    <source>
        <strain evidence="3 4">M1</strain>
    </source>
</reference>
<dbReference type="SUPFAM" id="SSF101898">
    <property type="entry name" value="NHL repeat"/>
    <property type="match status" value="1"/>
</dbReference>
<dbReference type="STRING" id="36842.SAMN02194393_00528"/>
<dbReference type="PANTHER" id="PTHR34978:SF3">
    <property type="entry name" value="SLR0241 PROTEIN"/>
    <property type="match status" value="1"/>
</dbReference>
<dbReference type="InterPro" id="IPR006059">
    <property type="entry name" value="SBP"/>
</dbReference>
<dbReference type="EMBL" id="FUZT01000001">
    <property type="protein sequence ID" value="SKC40100.1"/>
    <property type="molecule type" value="Genomic_DNA"/>
</dbReference>
<feature type="transmembrane region" description="Helical" evidence="1">
    <location>
        <begin position="39"/>
        <end position="57"/>
    </location>
</feature>
<dbReference type="AlphaFoldDB" id="A0A1T5ILW0"/>
<dbReference type="PANTHER" id="PTHR34978">
    <property type="entry name" value="POSSIBLE SENSOR-TRANSDUCER PROTEIN BLAR"/>
    <property type="match status" value="1"/>
</dbReference>
<feature type="transmembrane region" description="Helical" evidence="1">
    <location>
        <begin position="168"/>
        <end position="191"/>
    </location>
</feature>
<keyword evidence="1" id="KW-0472">Membrane</keyword>
<keyword evidence="1" id="KW-0812">Transmembrane</keyword>
<dbReference type="InterPro" id="IPR011042">
    <property type="entry name" value="6-blade_b-propeller_TolB-like"/>
</dbReference>
<dbReference type="RefSeq" id="WP_079489125.1">
    <property type="nucleotide sequence ID" value="NZ_FUZT01000001.1"/>
</dbReference>
<evidence type="ECO:0000256" key="1">
    <source>
        <dbReference type="SAM" id="Phobius"/>
    </source>
</evidence>
<name>A0A1T5ILW0_9FIRM</name>
<proteinExistence type="predicted"/>
<evidence type="ECO:0000313" key="4">
    <source>
        <dbReference type="Proteomes" id="UP000190285"/>
    </source>
</evidence>
<accession>A0A1T5ILW0</accession>